<dbReference type="PANTHER" id="PTHR43685:SF2">
    <property type="entry name" value="GLYCOSYLTRANSFERASE 2-LIKE DOMAIN-CONTAINING PROTEIN"/>
    <property type="match status" value="1"/>
</dbReference>
<evidence type="ECO:0000259" key="2">
    <source>
        <dbReference type="Pfam" id="PF00535"/>
    </source>
</evidence>
<dbReference type="Gene3D" id="3.90.550.10">
    <property type="entry name" value="Spore Coat Polysaccharide Biosynthesis Protein SpsA, Chain A"/>
    <property type="match status" value="1"/>
</dbReference>
<dbReference type="InterPro" id="IPR029044">
    <property type="entry name" value="Nucleotide-diphossugar_trans"/>
</dbReference>
<sequence>MPNSAVVLASEPDRMERPPPPSELRLDAPPPERVDGRRDFTWVFSGWARRPDARLRATQLSLGGRSFAGRTPAVRLDAEDTLGRTGANIVCGFVGVANLPAGLPTAELDAVLRLDWDDGVQETRHLGAVTVAVDASPPDGPAKTSERRLVAVCMATYNPDPALFRAQIASLLAQTHQDWICLIQDDGSTEARWREIIDATAGDARFQLDRNPVNLGFYRNFERSLTRVPPDAAFVAFADQDDSWHPDKLRVLIGPLESGALLAFCDMRVVDRQGTVLSEVFWPGRQGRHDQPGAVLMANVVTGCACLFRAELLERALPFPQVGRHAYHDHWIACCAAGAGSVAYVPQPLSDYVQHGGNTLGYRRAGVRLIAKAATALLLAPLVAVALCAHGVRRRWSGVFNLLIGSALQEYLVRAAFAETLRRRGLLPDGPDAVPADFPLDQGAQRFLIRAGLAPGRRGIAYRATALRLLAGLKIERLLVALADWRFPGSN</sequence>
<dbReference type="InterPro" id="IPR001173">
    <property type="entry name" value="Glyco_trans_2-like"/>
</dbReference>
<keyword evidence="3" id="KW-0808">Transferase</keyword>
<organism evidence="3 4">
    <name type="scientific">Azospirillum cavernae</name>
    <dbReference type="NCBI Taxonomy" id="2320860"/>
    <lineage>
        <taxon>Bacteria</taxon>
        <taxon>Pseudomonadati</taxon>
        <taxon>Pseudomonadota</taxon>
        <taxon>Alphaproteobacteria</taxon>
        <taxon>Rhodospirillales</taxon>
        <taxon>Azospirillaceae</taxon>
        <taxon>Azospirillum</taxon>
    </lineage>
</organism>
<dbReference type="EMBL" id="QYUL01000006">
    <property type="protein sequence ID" value="RJF76815.1"/>
    <property type="molecule type" value="Genomic_DNA"/>
</dbReference>
<reference evidence="3 4" key="1">
    <citation type="submission" date="2018-09" db="EMBL/GenBank/DDBJ databases">
        <authorList>
            <person name="Zhu H."/>
        </authorList>
    </citation>
    <scope>NUCLEOTIDE SEQUENCE [LARGE SCALE GENOMIC DNA]</scope>
    <source>
        <strain evidence="3 4">K2W22B-5</strain>
    </source>
</reference>
<comment type="caution">
    <text evidence="3">The sequence shown here is derived from an EMBL/GenBank/DDBJ whole genome shotgun (WGS) entry which is preliminary data.</text>
</comment>
<protein>
    <submittedName>
        <fullName evidence="3">Glycosyltransferase</fullName>
    </submittedName>
</protein>
<dbReference type="RefSeq" id="WP_119834167.1">
    <property type="nucleotide sequence ID" value="NZ_QYUL01000006.1"/>
</dbReference>
<feature type="domain" description="Glycosyltransferase 2-like" evidence="2">
    <location>
        <begin position="152"/>
        <end position="314"/>
    </location>
</feature>
<dbReference type="Pfam" id="PF00535">
    <property type="entry name" value="Glycos_transf_2"/>
    <property type="match status" value="1"/>
</dbReference>
<evidence type="ECO:0000313" key="3">
    <source>
        <dbReference type="EMBL" id="RJF76815.1"/>
    </source>
</evidence>
<dbReference type="Proteomes" id="UP000283458">
    <property type="component" value="Unassembled WGS sequence"/>
</dbReference>
<dbReference type="SUPFAM" id="SSF53448">
    <property type="entry name" value="Nucleotide-diphospho-sugar transferases"/>
    <property type="match status" value="1"/>
</dbReference>
<dbReference type="PANTHER" id="PTHR43685">
    <property type="entry name" value="GLYCOSYLTRANSFERASE"/>
    <property type="match status" value="1"/>
</dbReference>
<keyword evidence="4" id="KW-1185">Reference proteome</keyword>
<evidence type="ECO:0000256" key="1">
    <source>
        <dbReference type="SAM" id="MobiDB-lite"/>
    </source>
</evidence>
<dbReference type="AlphaFoldDB" id="A0A418VKZ2"/>
<dbReference type="OrthoDB" id="6383742at2"/>
<dbReference type="InterPro" id="IPR050834">
    <property type="entry name" value="Glycosyltransf_2"/>
</dbReference>
<proteinExistence type="predicted"/>
<accession>A0A418VKZ2</accession>
<feature type="region of interest" description="Disordered" evidence="1">
    <location>
        <begin position="1"/>
        <end position="32"/>
    </location>
</feature>
<evidence type="ECO:0000313" key="4">
    <source>
        <dbReference type="Proteomes" id="UP000283458"/>
    </source>
</evidence>
<dbReference type="GO" id="GO:0016740">
    <property type="term" value="F:transferase activity"/>
    <property type="evidence" value="ECO:0007669"/>
    <property type="project" value="UniProtKB-KW"/>
</dbReference>
<gene>
    <name evidence="3" type="ORF">D3877_28435</name>
</gene>
<name>A0A418VKZ2_9PROT</name>